<gene>
    <name evidence="1" type="ORF">SFRICE_024856</name>
</gene>
<proteinExistence type="predicted"/>
<reference evidence="1" key="1">
    <citation type="submission" date="2016-07" db="EMBL/GenBank/DDBJ databases">
        <authorList>
            <person name="Bretaudeau A."/>
        </authorList>
    </citation>
    <scope>NUCLEOTIDE SEQUENCE</scope>
    <source>
        <strain evidence="1">Rice</strain>
        <tissue evidence="1">Whole body</tissue>
    </source>
</reference>
<evidence type="ECO:0000313" key="1">
    <source>
        <dbReference type="EMBL" id="SOQ56551.1"/>
    </source>
</evidence>
<dbReference type="EMBL" id="ODYU01011055">
    <property type="protein sequence ID" value="SOQ56551.1"/>
    <property type="molecule type" value="Genomic_DNA"/>
</dbReference>
<protein>
    <submittedName>
        <fullName evidence="1">SFRICE_024856</fullName>
    </submittedName>
</protein>
<dbReference type="AlphaFoldDB" id="A0A2H1WU20"/>
<accession>A0A2H1WU20</accession>
<name>A0A2H1WU20_SPOFR</name>
<organism evidence="1">
    <name type="scientific">Spodoptera frugiperda</name>
    <name type="common">Fall armyworm</name>
    <dbReference type="NCBI Taxonomy" id="7108"/>
    <lineage>
        <taxon>Eukaryota</taxon>
        <taxon>Metazoa</taxon>
        <taxon>Ecdysozoa</taxon>
        <taxon>Arthropoda</taxon>
        <taxon>Hexapoda</taxon>
        <taxon>Insecta</taxon>
        <taxon>Pterygota</taxon>
        <taxon>Neoptera</taxon>
        <taxon>Endopterygota</taxon>
        <taxon>Lepidoptera</taxon>
        <taxon>Glossata</taxon>
        <taxon>Ditrysia</taxon>
        <taxon>Noctuoidea</taxon>
        <taxon>Noctuidae</taxon>
        <taxon>Amphipyrinae</taxon>
        <taxon>Spodoptera</taxon>
    </lineage>
</organism>
<sequence length="112" mass="12713">MLHRRPHHHLPLGEMTANHRPIKCKKKCCSVRESNPLYVANRANHASERMGRLDRSDSTAEQKTDTCKQTCVVFRCVSEVIRGPVNPFPIFPIPDFSATLKCPTPKRPATHL</sequence>